<gene>
    <name evidence="1" type="ORF">M125_5673</name>
</gene>
<accession>A0A015TTE5</accession>
<dbReference type="Proteomes" id="UP000020773">
    <property type="component" value="Unassembled WGS sequence"/>
</dbReference>
<dbReference type="PATRIC" id="fig|1339316.3.peg.5334"/>
<comment type="caution">
    <text evidence="1">The sequence shown here is derived from an EMBL/GenBank/DDBJ whole genome shotgun (WGS) entry which is preliminary data.</text>
</comment>
<evidence type="ECO:0000313" key="2">
    <source>
        <dbReference type="Proteomes" id="UP000020773"/>
    </source>
</evidence>
<protein>
    <recommendedName>
        <fullName evidence="3">DUF5119 domain-containing protein</fullName>
    </recommendedName>
</protein>
<dbReference type="EMBL" id="JGDB01000392">
    <property type="protein sequence ID" value="EXY87699.1"/>
    <property type="molecule type" value="Genomic_DNA"/>
</dbReference>
<dbReference type="InterPro" id="IPR033410">
    <property type="entry name" value="DUF5119"/>
</dbReference>
<proteinExistence type="predicted"/>
<evidence type="ECO:0008006" key="3">
    <source>
        <dbReference type="Google" id="ProtNLM"/>
    </source>
</evidence>
<dbReference type="AlphaFoldDB" id="A0A015TTE5"/>
<dbReference type="RefSeq" id="WP_032574417.1">
    <property type="nucleotide sequence ID" value="NZ_JGDB01000392.1"/>
</dbReference>
<dbReference type="PROSITE" id="PS51257">
    <property type="entry name" value="PROKAR_LIPOPROTEIN"/>
    <property type="match status" value="1"/>
</dbReference>
<evidence type="ECO:0000313" key="1">
    <source>
        <dbReference type="EMBL" id="EXY87699.1"/>
    </source>
</evidence>
<name>A0A015TTE5_BACFG</name>
<sequence>MKKIFHAVTMTALLVAATSCEHKDLCYDHAHAVEVEVVFDWRNAPDAAPASMSLYLFPDDGEALRYDFTGRDGGTIRVPIGKYEALCLNSDTENIGYRNTERKGTFEVTTQTSPLLEGLSALGVRSEAVPRADGAEDECVALSPDMLWSDHVESIELKHVPVRQRITLYPEQSVCRYTVEIRNAENLKYVFGLSGSISGLAGGLLPGTGPDALTGERVTIPFDAAAGEGENGEKSVVTGALLTFGHSPAVDKAHQLTVYAVLSDGSKWYYTYDVTGQIHSAPDPRNVHIVLDGLPLPKPITNGGGFQPEVEPWQPVEIDIEM</sequence>
<reference evidence="1 2" key="1">
    <citation type="submission" date="2014-02" db="EMBL/GenBank/DDBJ databases">
        <authorList>
            <person name="Sears C."/>
            <person name="Carroll K."/>
            <person name="Sack B.R."/>
            <person name="Qadri F."/>
            <person name="Myers L.L."/>
            <person name="Chung G.-T."/>
            <person name="Escheverria P."/>
            <person name="Fraser C.M."/>
            <person name="Sadzewicz L."/>
            <person name="Shefchek K.A."/>
            <person name="Tallon L."/>
            <person name="Das S.P."/>
            <person name="Daugherty S."/>
            <person name="Mongodin E.F."/>
        </authorList>
    </citation>
    <scope>NUCLEOTIDE SEQUENCE [LARGE SCALE GENOMIC DNA]</scope>
    <source>
        <strain evidence="2">3998T(B)3</strain>
    </source>
</reference>
<dbReference type="Pfam" id="PF17145">
    <property type="entry name" value="DUF5119"/>
    <property type="match status" value="1"/>
</dbReference>
<organism evidence="1 2">
    <name type="scientific">Bacteroides fragilis str. 3998T(B)3</name>
    <dbReference type="NCBI Taxonomy" id="1339316"/>
    <lineage>
        <taxon>Bacteria</taxon>
        <taxon>Pseudomonadati</taxon>
        <taxon>Bacteroidota</taxon>
        <taxon>Bacteroidia</taxon>
        <taxon>Bacteroidales</taxon>
        <taxon>Bacteroidaceae</taxon>
        <taxon>Bacteroides</taxon>
    </lineage>
</organism>